<dbReference type="AlphaFoldDB" id="X1S7A4"/>
<organism evidence="1">
    <name type="scientific">marine sediment metagenome</name>
    <dbReference type="NCBI Taxonomy" id="412755"/>
    <lineage>
        <taxon>unclassified sequences</taxon>
        <taxon>metagenomes</taxon>
        <taxon>ecological metagenomes</taxon>
    </lineage>
</organism>
<gene>
    <name evidence="1" type="ORF">S12H4_03436</name>
</gene>
<sequence>MEEKEPNRAERRRQEKEAAKPKVKATCTECKEGPCDIAPKTYDKCPVCGCPARFTIEAMKGDLHLQDIFGRHPALFAFEYLYDTPTYEVKLAAVGASCVRCGVFYTILRDKLKGIPLVVPKEPSGDGPGLILPH</sequence>
<accession>X1S7A4</accession>
<evidence type="ECO:0000313" key="1">
    <source>
        <dbReference type="EMBL" id="GAI71335.1"/>
    </source>
</evidence>
<dbReference type="EMBL" id="BARW01000963">
    <property type="protein sequence ID" value="GAI71335.1"/>
    <property type="molecule type" value="Genomic_DNA"/>
</dbReference>
<protein>
    <submittedName>
        <fullName evidence="1">Uncharacterized protein</fullName>
    </submittedName>
</protein>
<reference evidence="1" key="1">
    <citation type="journal article" date="2014" name="Front. Microbiol.">
        <title>High frequency of phylogenetically diverse reductive dehalogenase-homologous genes in deep subseafloor sedimentary metagenomes.</title>
        <authorList>
            <person name="Kawai M."/>
            <person name="Futagami T."/>
            <person name="Toyoda A."/>
            <person name="Takaki Y."/>
            <person name="Nishi S."/>
            <person name="Hori S."/>
            <person name="Arai W."/>
            <person name="Tsubouchi T."/>
            <person name="Morono Y."/>
            <person name="Uchiyama I."/>
            <person name="Ito T."/>
            <person name="Fujiyama A."/>
            <person name="Inagaki F."/>
            <person name="Takami H."/>
        </authorList>
    </citation>
    <scope>NUCLEOTIDE SEQUENCE</scope>
    <source>
        <strain evidence="1">Expedition CK06-06</strain>
    </source>
</reference>
<proteinExistence type="predicted"/>
<comment type="caution">
    <text evidence="1">The sequence shown here is derived from an EMBL/GenBank/DDBJ whole genome shotgun (WGS) entry which is preliminary data.</text>
</comment>
<name>X1S7A4_9ZZZZ</name>